<comment type="caution">
    <text evidence="3">The sequence shown here is derived from an EMBL/GenBank/DDBJ whole genome shotgun (WGS) entry which is preliminary data.</text>
</comment>
<evidence type="ECO:0000313" key="3">
    <source>
        <dbReference type="EMBL" id="MBP2325411.1"/>
    </source>
</evidence>
<feature type="domain" description="Mycothiol-dependent maleylpyruvate isomerase metal-binding" evidence="2">
    <location>
        <begin position="12"/>
        <end position="149"/>
    </location>
</feature>
<dbReference type="Gene3D" id="1.20.120.450">
    <property type="entry name" value="dinb family like domain"/>
    <property type="match status" value="1"/>
</dbReference>
<dbReference type="NCBIfam" id="TIGR03083">
    <property type="entry name" value="maleylpyruvate isomerase family mycothiol-dependent enzyme"/>
    <property type="match status" value="1"/>
</dbReference>
<dbReference type="RefSeq" id="WP_209642613.1">
    <property type="nucleotide sequence ID" value="NZ_JAGINW010000001.1"/>
</dbReference>
<dbReference type="Pfam" id="PF11716">
    <property type="entry name" value="MDMPI_N"/>
    <property type="match status" value="1"/>
</dbReference>
<dbReference type="Proteomes" id="UP001519332">
    <property type="component" value="Unassembled WGS sequence"/>
</dbReference>
<accession>A0ABS4TLW3</accession>
<sequence>MTKDEAVTLLIDEWSTIDKLLEQLTPQQWATPSALPGWSVQDVVSHIVGAELGLAGHQPPLDKDVRALPHVRNDIGALNEHWVESLRSASPAEVHRRFREITATRAETLQSMSEEDFHAPSWTPAGQDTYARFMRIRLFDCWMHEQDIRDAVGIPGNETGPSAETSLDEISVALGYIVGKRAAAPNGSSVTFTLNGPTERTIHVAVEGRAKVIDTLPRPATTSLTMSSTTFTRLTGGRIPVEVGASQTTTEGDKELADRVMFALPFTI</sequence>
<evidence type="ECO:0000313" key="4">
    <source>
        <dbReference type="Proteomes" id="UP001519332"/>
    </source>
</evidence>
<name>A0ABS4TLW3_9PSEU</name>
<dbReference type="SUPFAM" id="SSF109854">
    <property type="entry name" value="DinB/YfiT-like putative metalloenzymes"/>
    <property type="match status" value="1"/>
</dbReference>
<keyword evidence="4" id="KW-1185">Reference proteome</keyword>
<protein>
    <submittedName>
        <fullName evidence="3">Uncharacterized protein (TIGR03083 family)</fullName>
    </submittedName>
</protein>
<dbReference type="Pfam" id="PF07398">
    <property type="entry name" value="MDMPI_C"/>
    <property type="match status" value="1"/>
</dbReference>
<proteinExistence type="predicted"/>
<feature type="domain" description="MDMPI C-terminal" evidence="1">
    <location>
        <begin position="165"/>
        <end position="259"/>
    </location>
</feature>
<dbReference type="EMBL" id="JAGINW010000001">
    <property type="protein sequence ID" value="MBP2325411.1"/>
    <property type="molecule type" value="Genomic_DNA"/>
</dbReference>
<dbReference type="InterPro" id="IPR010872">
    <property type="entry name" value="MDMPI_C-term_domain"/>
</dbReference>
<evidence type="ECO:0000259" key="2">
    <source>
        <dbReference type="Pfam" id="PF11716"/>
    </source>
</evidence>
<organism evidence="3 4">
    <name type="scientific">Kibdelosporangium banguiense</name>
    <dbReference type="NCBI Taxonomy" id="1365924"/>
    <lineage>
        <taxon>Bacteria</taxon>
        <taxon>Bacillati</taxon>
        <taxon>Actinomycetota</taxon>
        <taxon>Actinomycetes</taxon>
        <taxon>Pseudonocardiales</taxon>
        <taxon>Pseudonocardiaceae</taxon>
        <taxon>Kibdelosporangium</taxon>
    </lineage>
</organism>
<reference evidence="3 4" key="1">
    <citation type="submission" date="2021-03" db="EMBL/GenBank/DDBJ databases">
        <title>Sequencing the genomes of 1000 actinobacteria strains.</title>
        <authorList>
            <person name="Klenk H.-P."/>
        </authorList>
    </citation>
    <scope>NUCLEOTIDE SEQUENCE [LARGE SCALE GENOMIC DNA]</scope>
    <source>
        <strain evidence="3 4">DSM 46670</strain>
    </source>
</reference>
<dbReference type="InterPro" id="IPR024344">
    <property type="entry name" value="MDMPI_metal-binding"/>
</dbReference>
<dbReference type="InterPro" id="IPR034660">
    <property type="entry name" value="DinB/YfiT-like"/>
</dbReference>
<dbReference type="InterPro" id="IPR017517">
    <property type="entry name" value="Maleyloyr_isom"/>
</dbReference>
<evidence type="ECO:0000259" key="1">
    <source>
        <dbReference type="Pfam" id="PF07398"/>
    </source>
</evidence>
<gene>
    <name evidence="3" type="ORF">JOF56_005796</name>
</gene>